<name>A0A0N5B0J6_9BILA</name>
<keyword evidence="14" id="KW-1185">Reference proteome</keyword>
<dbReference type="GO" id="GO:0003723">
    <property type="term" value="F:RNA binding"/>
    <property type="evidence" value="ECO:0007669"/>
    <property type="project" value="UniProtKB-KW"/>
</dbReference>
<protein>
    <recommendedName>
        <fullName evidence="10">KRR1 small subunit processome component</fullName>
    </recommendedName>
    <alternativeName>
        <fullName evidence="10">KRR-R motif-containing protein 1</fullName>
    </alternativeName>
</protein>
<dbReference type="PANTHER" id="PTHR12581">
    <property type="entry name" value="HIV-1 REV BINDING PROTEIN 2, 3"/>
    <property type="match status" value="1"/>
</dbReference>
<proteinExistence type="inferred from homology"/>
<evidence type="ECO:0000313" key="15">
    <source>
        <dbReference type="WBParaSite" id="SMUV_0001079801-mRNA-1"/>
    </source>
</evidence>
<evidence type="ECO:0000256" key="6">
    <source>
        <dbReference type="ARBA" id="ARBA00023242"/>
    </source>
</evidence>
<feature type="domain" description="KRR1 small subunit processome component second KH" evidence="13">
    <location>
        <begin position="133"/>
        <end position="223"/>
    </location>
</feature>
<dbReference type="InterPro" id="IPR048549">
    <property type="entry name" value="KRR1-like_KH2_euk"/>
</dbReference>
<evidence type="ECO:0000256" key="4">
    <source>
        <dbReference type="ARBA" id="ARBA00022552"/>
    </source>
</evidence>
<evidence type="ECO:0000256" key="2">
    <source>
        <dbReference type="ARBA" id="ARBA00009344"/>
    </source>
</evidence>
<feature type="region of interest" description="Disordered" evidence="11">
    <location>
        <begin position="1"/>
        <end position="27"/>
    </location>
</feature>
<dbReference type="CDD" id="cd22393">
    <property type="entry name" value="KH-I_KRR1_rpt1"/>
    <property type="match status" value="1"/>
</dbReference>
<accession>A0A0N5B0J6</accession>
<dbReference type="PIRSF" id="PIRSF006515">
    <property type="entry name" value="KRR1"/>
    <property type="match status" value="1"/>
</dbReference>
<dbReference type="PANTHER" id="PTHR12581:SF0">
    <property type="entry name" value="KRR1 SMALL SUBUNIT PROCESSOME COMPONENT HOMOLOG"/>
    <property type="match status" value="1"/>
</dbReference>
<feature type="region of interest" description="Disordered" evidence="11">
    <location>
        <begin position="246"/>
        <end position="267"/>
    </location>
</feature>
<evidence type="ECO:0000256" key="11">
    <source>
        <dbReference type="SAM" id="MobiDB-lite"/>
    </source>
</evidence>
<dbReference type="InterPro" id="IPR024166">
    <property type="entry name" value="rRNA_assembly_KRR1"/>
</dbReference>
<dbReference type="FunFam" id="3.30.1370.10:FF:000011">
    <property type="entry name" value="KRR1 small subunit processome component"/>
    <property type="match status" value="1"/>
</dbReference>
<dbReference type="CDD" id="cd22394">
    <property type="entry name" value="KH-I_KRR1_rpt2"/>
    <property type="match status" value="1"/>
</dbReference>
<dbReference type="STRING" id="451379.A0A0N5B0J6"/>
<dbReference type="InterPro" id="IPR048550">
    <property type="entry name" value="KRR1-like_KH1_euk"/>
</dbReference>
<dbReference type="GO" id="GO:0032040">
    <property type="term" value="C:small-subunit processome"/>
    <property type="evidence" value="ECO:0007669"/>
    <property type="project" value="TreeGrafter"/>
</dbReference>
<keyword evidence="4 10" id="KW-0698">rRNA processing</keyword>
<evidence type="ECO:0000256" key="10">
    <source>
        <dbReference type="PIRNR" id="PIRNR006515"/>
    </source>
</evidence>
<evidence type="ECO:0000256" key="3">
    <source>
        <dbReference type="ARBA" id="ARBA00022517"/>
    </source>
</evidence>
<dbReference type="SUPFAM" id="SSF54791">
    <property type="entry name" value="Eukaryotic type KH-domain (KH-domain type I)"/>
    <property type="match status" value="1"/>
</dbReference>
<dbReference type="WBParaSite" id="SMUV_0001079801-mRNA-1">
    <property type="protein sequence ID" value="SMUV_0001079801-mRNA-1"/>
    <property type="gene ID" value="SMUV_0001079801"/>
</dbReference>
<comment type="subunit">
    <text evidence="9">Monomer. Component of the ribosomal small subunit (SSU) processome.</text>
</comment>
<reference evidence="15" key="1">
    <citation type="submission" date="2017-02" db="UniProtKB">
        <authorList>
            <consortium name="WormBaseParasite"/>
        </authorList>
    </citation>
    <scope>IDENTIFICATION</scope>
</reference>
<evidence type="ECO:0000256" key="8">
    <source>
        <dbReference type="ARBA" id="ARBA00024689"/>
    </source>
</evidence>
<dbReference type="InterPro" id="IPR048548">
    <property type="entry name" value="KRR1-like_KH2"/>
</dbReference>
<comment type="function">
    <text evidence="8">Required for 40S ribosome biogenesis. Involved in nucleolar processing of pre-18S ribosomal RNA and ribosome assembly. Binds to RNA. Required for female germline development, cell viability during eye development and for survival of dividing cells and epithelial cells during early wing disk development.</text>
</comment>
<feature type="compositionally biased region" description="Basic residues" evidence="11">
    <location>
        <begin position="253"/>
        <end position="262"/>
    </location>
</feature>
<dbReference type="Pfam" id="PF21800">
    <property type="entry name" value="KH_KRR1_2nd"/>
    <property type="match status" value="1"/>
</dbReference>
<keyword evidence="6 10" id="KW-0539">Nucleus</keyword>
<sequence>MPKKKDDGTKAGEEPSTSGLKPVLPPGKSTEWWDISTFSKDDNPYGLASESTFAHLFPKYREKYLRECWPLVEKALSEYFIKAELDVLEGTMAVKTTRKTWDPFIILKARDMIKLLARSVPYEQAVRVLEDGIACDIIKTSSLVRNRESFVKRRARLVGNEGATLKAIELLTNCYVMIQGGTVAAVGPYEGLKSVRAIVEDCMHNIHPIYNIKTLMIKRELMKDEKLKNEDWDRFLPKFKKKVQTAQSTNEAKKKKAARWKKKGEYTPFPPAPVLSKVDKELETGEYFVNEKARKLEKKNAKRAMQIY</sequence>
<dbReference type="InterPro" id="IPR041174">
    <property type="entry name" value="KRR1-like_KH1"/>
</dbReference>
<comment type="subcellular location">
    <subcellularLocation>
        <location evidence="1 10">Nucleus</location>
        <location evidence="1 10">Nucleolus</location>
    </subcellularLocation>
</comment>
<dbReference type="Gene3D" id="3.30.1370.10">
    <property type="entry name" value="K Homology domain, type 1"/>
    <property type="match status" value="2"/>
</dbReference>
<dbReference type="Pfam" id="PF17903">
    <property type="entry name" value="KH_KRR1_1st"/>
    <property type="match status" value="1"/>
</dbReference>
<evidence type="ECO:0000259" key="13">
    <source>
        <dbReference type="Pfam" id="PF21800"/>
    </source>
</evidence>
<organism evidence="14 15">
    <name type="scientific">Syphacia muris</name>
    <dbReference type="NCBI Taxonomy" id="451379"/>
    <lineage>
        <taxon>Eukaryota</taxon>
        <taxon>Metazoa</taxon>
        <taxon>Ecdysozoa</taxon>
        <taxon>Nematoda</taxon>
        <taxon>Chromadorea</taxon>
        <taxon>Rhabditida</taxon>
        <taxon>Spirurina</taxon>
        <taxon>Oxyuridomorpha</taxon>
        <taxon>Oxyuroidea</taxon>
        <taxon>Oxyuridae</taxon>
        <taxon>Syphacia</taxon>
    </lineage>
</organism>
<evidence type="ECO:0000313" key="14">
    <source>
        <dbReference type="Proteomes" id="UP000046393"/>
    </source>
</evidence>
<evidence type="ECO:0000256" key="5">
    <source>
        <dbReference type="ARBA" id="ARBA00022884"/>
    </source>
</evidence>
<dbReference type="InterPro" id="IPR036612">
    <property type="entry name" value="KH_dom_type_1_sf"/>
</dbReference>
<keyword evidence="3 10" id="KW-0690">Ribosome biogenesis</keyword>
<dbReference type="Proteomes" id="UP000046393">
    <property type="component" value="Unplaced"/>
</dbReference>
<comment type="similarity">
    <text evidence="2 10">Belongs to the KRR1 family.</text>
</comment>
<keyword evidence="7 10" id="KW-0687">Ribonucleoprotein</keyword>
<evidence type="ECO:0000256" key="7">
    <source>
        <dbReference type="ARBA" id="ARBA00023274"/>
    </source>
</evidence>
<evidence type="ECO:0000256" key="1">
    <source>
        <dbReference type="ARBA" id="ARBA00004604"/>
    </source>
</evidence>
<feature type="domain" description="KRR1 small subunit processome component first KH" evidence="12">
    <location>
        <begin position="51"/>
        <end position="131"/>
    </location>
</feature>
<dbReference type="AlphaFoldDB" id="A0A0N5B0J6"/>
<dbReference type="FunFam" id="3.30.1370.10:FF:000014">
    <property type="entry name" value="KRR1 small subunit processome component"/>
    <property type="match status" value="1"/>
</dbReference>
<feature type="compositionally biased region" description="Basic and acidic residues" evidence="11">
    <location>
        <begin position="1"/>
        <end position="13"/>
    </location>
</feature>
<keyword evidence="5 10" id="KW-0694">RNA-binding</keyword>
<evidence type="ECO:0000256" key="9">
    <source>
        <dbReference type="ARBA" id="ARBA00025925"/>
    </source>
</evidence>
<evidence type="ECO:0000259" key="12">
    <source>
        <dbReference type="Pfam" id="PF17903"/>
    </source>
</evidence>
<dbReference type="GO" id="GO:0006364">
    <property type="term" value="P:rRNA processing"/>
    <property type="evidence" value="ECO:0007669"/>
    <property type="project" value="UniProtKB-KW"/>
</dbReference>